<dbReference type="Proteomes" id="UP000606974">
    <property type="component" value="Unassembled WGS sequence"/>
</dbReference>
<protein>
    <submittedName>
        <fullName evidence="2">Uncharacterized protein</fullName>
    </submittedName>
</protein>
<dbReference type="EMBL" id="JAACFV010000195">
    <property type="protein sequence ID" value="KAF7503149.1"/>
    <property type="molecule type" value="Genomic_DNA"/>
</dbReference>
<accession>A0A8H7A8Y9</accession>
<evidence type="ECO:0000313" key="3">
    <source>
        <dbReference type="Proteomes" id="UP000606974"/>
    </source>
</evidence>
<name>A0A8H7A8Y9_9EURO</name>
<reference evidence="2" key="1">
    <citation type="submission" date="2020-02" db="EMBL/GenBank/DDBJ databases">
        <authorList>
            <person name="Palmer J.M."/>
        </authorList>
    </citation>
    <scope>NUCLEOTIDE SEQUENCE</scope>
    <source>
        <strain evidence="2">EPUS1.4</strain>
        <tissue evidence="2">Thallus</tissue>
    </source>
</reference>
<feature type="compositionally biased region" description="Acidic residues" evidence="1">
    <location>
        <begin position="121"/>
        <end position="130"/>
    </location>
</feature>
<proteinExistence type="predicted"/>
<organism evidence="2 3">
    <name type="scientific">Endocarpon pusillum</name>
    <dbReference type="NCBI Taxonomy" id="364733"/>
    <lineage>
        <taxon>Eukaryota</taxon>
        <taxon>Fungi</taxon>
        <taxon>Dikarya</taxon>
        <taxon>Ascomycota</taxon>
        <taxon>Pezizomycotina</taxon>
        <taxon>Eurotiomycetes</taxon>
        <taxon>Chaetothyriomycetidae</taxon>
        <taxon>Verrucariales</taxon>
        <taxon>Verrucariaceae</taxon>
        <taxon>Endocarpon</taxon>
    </lineage>
</organism>
<sequence>MIRLLDVNLFASGGVAGTVKSFSSTSSPLVLHRAQAMKLKSHPRTMQSILPPQHGAQPFFHPSTKQAPLPAIQLIRLPPQGIRLELAKRRLDPPPRSGIRGDGPRRRRRTDQQTRLPTQEDTGDGEEGVGDDIAGGSWLEKWSDIWDFLCGVNHGRGEGMVSCSELYINLGSW</sequence>
<evidence type="ECO:0000256" key="1">
    <source>
        <dbReference type="SAM" id="MobiDB-lite"/>
    </source>
</evidence>
<dbReference type="AlphaFoldDB" id="A0A8H7A8Y9"/>
<feature type="region of interest" description="Disordered" evidence="1">
    <location>
        <begin position="86"/>
        <end position="133"/>
    </location>
</feature>
<gene>
    <name evidence="2" type="ORF">GJ744_004291</name>
</gene>
<keyword evidence="3" id="KW-1185">Reference proteome</keyword>
<comment type="caution">
    <text evidence="2">The sequence shown here is derived from an EMBL/GenBank/DDBJ whole genome shotgun (WGS) entry which is preliminary data.</text>
</comment>
<evidence type="ECO:0000313" key="2">
    <source>
        <dbReference type="EMBL" id="KAF7503149.1"/>
    </source>
</evidence>